<evidence type="ECO:0000313" key="10">
    <source>
        <dbReference type="Proteomes" id="UP000199412"/>
    </source>
</evidence>
<dbReference type="InterPro" id="IPR018110">
    <property type="entry name" value="Mandel_Rmase/mucon_lact_enz_CS"/>
</dbReference>
<reference evidence="9 10" key="1">
    <citation type="submission" date="2016-10" db="EMBL/GenBank/DDBJ databases">
        <authorList>
            <person name="de Groot N.N."/>
        </authorList>
    </citation>
    <scope>NUCLEOTIDE SEQUENCE [LARGE SCALE GENOMIC DNA]</scope>
    <source>
        <strain evidence="9 10">ATCC 700224</strain>
    </source>
</reference>
<feature type="active site" description="Proton acceptor; specific for (R)-substrate epimerization" evidence="5">
    <location>
        <position position="148"/>
    </location>
</feature>
<dbReference type="InterPro" id="IPR013341">
    <property type="entry name" value="Mandelate_racemase_N_dom"/>
</dbReference>
<dbReference type="Proteomes" id="UP000199412">
    <property type="component" value="Unassembled WGS sequence"/>
</dbReference>
<dbReference type="InterPro" id="IPR013342">
    <property type="entry name" value="Mandelate_racemase_C"/>
</dbReference>
<feature type="active site" description="Proton acceptor; specific for (S)-substrate epimerization" evidence="5">
    <location>
        <position position="244"/>
    </location>
</feature>
<evidence type="ECO:0000256" key="2">
    <source>
        <dbReference type="ARBA" id="ARBA00022723"/>
    </source>
</evidence>
<keyword evidence="3 6" id="KW-0460">Magnesium</keyword>
<feature type="binding site" evidence="6">
    <location>
        <position position="173"/>
    </location>
    <ligand>
        <name>Mg(2+)</name>
        <dbReference type="ChEBI" id="CHEBI:18420"/>
    </ligand>
</feature>
<feature type="binding site" evidence="6">
    <location>
        <position position="222"/>
    </location>
    <ligand>
        <name>Mg(2+)</name>
        <dbReference type="ChEBI" id="CHEBI:18420"/>
    </ligand>
</feature>
<evidence type="ECO:0000256" key="4">
    <source>
        <dbReference type="ARBA" id="ARBA00023235"/>
    </source>
</evidence>
<dbReference type="Pfam" id="PF02746">
    <property type="entry name" value="MR_MLE_N"/>
    <property type="match status" value="1"/>
</dbReference>
<feature type="domain" description="Mandelate racemase/muconate lactonizing enzyme C-terminal" evidence="8">
    <location>
        <begin position="129"/>
        <end position="220"/>
    </location>
</feature>
<dbReference type="InterPro" id="IPR036849">
    <property type="entry name" value="Enolase-like_C_sf"/>
</dbReference>
<evidence type="ECO:0000256" key="5">
    <source>
        <dbReference type="PIRSR" id="PIRSR634603-1"/>
    </source>
</evidence>
<dbReference type="SUPFAM" id="SSF51604">
    <property type="entry name" value="Enolase C-terminal domain-like"/>
    <property type="match status" value="1"/>
</dbReference>
<feature type="binding site" evidence="6">
    <location>
        <position position="199"/>
    </location>
    <ligand>
        <name>Mg(2+)</name>
        <dbReference type="ChEBI" id="CHEBI:18420"/>
    </ligand>
</feature>
<dbReference type="GO" id="GO:0009063">
    <property type="term" value="P:amino acid catabolic process"/>
    <property type="evidence" value="ECO:0007669"/>
    <property type="project" value="InterPro"/>
</dbReference>
<dbReference type="SUPFAM" id="SSF54826">
    <property type="entry name" value="Enolase N-terminal domain-like"/>
    <property type="match status" value="1"/>
</dbReference>
<dbReference type="CDD" id="cd03319">
    <property type="entry name" value="L-Ala-DL-Glu_epimerase"/>
    <property type="match status" value="1"/>
</dbReference>
<organism evidence="9 10">
    <name type="scientific">Rhodospira trueperi</name>
    <dbReference type="NCBI Taxonomy" id="69960"/>
    <lineage>
        <taxon>Bacteria</taxon>
        <taxon>Pseudomonadati</taxon>
        <taxon>Pseudomonadota</taxon>
        <taxon>Alphaproteobacteria</taxon>
        <taxon>Rhodospirillales</taxon>
        <taxon>Rhodospirillaceae</taxon>
        <taxon>Rhodospira</taxon>
    </lineage>
</organism>
<dbReference type="EMBL" id="FNAP01000001">
    <property type="protein sequence ID" value="SDD67476.1"/>
    <property type="molecule type" value="Genomic_DNA"/>
</dbReference>
<dbReference type="InterPro" id="IPR029065">
    <property type="entry name" value="Enolase_C-like"/>
</dbReference>
<evidence type="ECO:0000256" key="3">
    <source>
        <dbReference type="ARBA" id="ARBA00022842"/>
    </source>
</evidence>
<dbReference type="GO" id="GO:0000287">
    <property type="term" value="F:magnesium ion binding"/>
    <property type="evidence" value="ECO:0007669"/>
    <property type="project" value="UniProtKB-ARBA"/>
</dbReference>
<accession>A0A1G6WQV2</accession>
<evidence type="ECO:0000259" key="8">
    <source>
        <dbReference type="SMART" id="SM00922"/>
    </source>
</evidence>
<comment type="cofactor">
    <cofactor evidence="6 7">
        <name>Mg(2+)</name>
        <dbReference type="ChEBI" id="CHEBI:18420"/>
    </cofactor>
    <text evidence="6 7">Binds 1 Mg(2+) ion per subunit.</text>
</comment>
<name>A0A1G6WQV2_9PROT</name>
<dbReference type="Gene3D" id="3.20.20.120">
    <property type="entry name" value="Enolase-like C-terminal domain"/>
    <property type="match status" value="1"/>
</dbReference>
<dbReference type="PANTHER" id="PTHR48080:SF3">
    <property type="entry name" value="ENOLASE SUPERFAMILY MEMBER DDB_G0284701"/>
    <property type="match status" value="1"/>
</dbReference>
<dbReference type="EC" id="5.1.1.-" evidence="7"/>
<evidence type="ECO:0000256" key="6">
    <source>
        <dbReference type="PIRSR" id="PIRSR634603-3"/>
    </source>
</evidence>
<keyword evidence="4 7" id="KW-0413">Isomerase</keyword>
<dbReference type="PROSITE" id="PS00909">
    <property type="entry name" value="MR_MLE_2"/>
    <property type="match status" value="1"/>
</dbReference>
<evidence type="ECO:0000256" key="1">
    <source>
        <dbReference type="ARBA" id="ARBA00008031"/>
    </source>
</evidence>
<sequence>MPEIRVAVERWPIAGGFTISRGTRTEAVVVVVTITDDDGTRGWGESVPYARYGETVEGVADTIRALDLRDLDRTGLRARLPAGAARNAVDAALWDLEAKRTRRRVWDLAGASPPPEHMVTAETLSIAAPEAMAEKARALADRPLLKVKVGADDPIRRIAAVRAGAPEADLIVDANEAWSVDQLRALLPDLAALRVRLLEQPVPADQDAGLAGLDSPVPLCADESAHVAADVARLAALYDAVNIKLDKTGGLTEALEMADAARARGLGIMVGCMVGTSLAMAPATVVAAGADVVDLDGPVLLARDRDPGIAYDRGMMGSPPVALWG</sequence>
<proteinExistence type="inferred from homology"/>
<dbReference type="PANTHER" id="PTHR48080">
    <property type="entry name" value="D-GALACTONATE DEHYDRATASE-RELATED"/>
    <property type="match status" value="1"/>
</dbReference>
<dbReference type="NCBIfam" id="NF042940">
    <property type="entry name" value="racemase_DgcA"/>
    <property type="match status" value="1"/>
</dbReference>
<dbReference type="SFLD" id="SFLDS00001">
    <property type="entry name" value="Enolase"/>
    <property type="match status" value="1"/>
</dbReference>
<evidence type="ECO:0000256" key="7">
    <source>
        <dbReference type="RuleBase" id="RU366006"/>
    </source>
</evidence>
<dbReference type="RefSeq" id="WP_092780806.1">
    <property type="nucleotide sequence ID" value="NZ_FNAP01000001.1"/>
</dbReference>
<dbReference type="InterPro" id="IPR034603">
    <property type="entry name" value="Dipeptide_epimerase"/>
</dbReference>
<protein>
    <recommendedName>
        <fullName evidence="7">Dipeptide epimerase</fullName>
        <ecNumber evidence="7">5.1.1.-</ecNumber>
    </recommendedName>
</protein>
<dbReference type="SFLD" id="SFLDG00180">
    <property type="entry name" value="muconate_cycloisomerase"/>
    <property type="match status" value="1"/>
</dbReference>
<dbReference type="InterPro" id="IPR029017">
    <property type="entry name" value="Enolase-like_N"/>
</dbReference>
<dbReference type="Gene3D" id="3.30.390.10">
    <property type="entry name" value="Enolase-like, N-terminal domain"/>
    <property type="match status" value="1"/>
</dbReference>
<dbReference type="InterPro" id="IPR034593">
    <property type="entry name" value="DgoD-like"/>
</dbReference>
<keyword evidence="2 6" id="KW-0479">Metal-binding</keyword>
<dbReference type="STRING" id="69960.SAMN05421720_101221"/>
<dbReference type="Pfam" id="PF13378">
    <property type="entry name" value="MR_MLE_C"/>
    <property type="match status" value="1"/>
</dbReference>
<dbReference type="SFLD" id="SFLDF00010">
    <property type="entry name" value="dipeptide_epimerase"/>
    <property type="match status" value="1"/>
</dbReference>
<dbReference type="AlphaFoldDB" id="A0A1G6WQV2"/>
<dbReference type="GO" id="GO:0016855">
    <property type="term" value="F:racemase and epimerase activity, acting on amino acids and derivatives"/>
    <property type="evidence" value="ECO:0007669"/>
    <property type="project" value="UniProtKB-UniRule"/>
</dbReference>
<dbReference type="OrthoDB" id="9782675at2"/>
<evidence type="ECO:0000313" key="9">
    <source>
        <dbReference type="EMBL" id="SDD67476.1"/>
    </source>
</evidence>
<comment type="similarity">
    <text evidence="1 7">Belongs to the mandelate racemase/muconate lactonizing enzyme family.</text>
</comment>
<keyword evidence="10" id="KW-1185">Reference proteome</keyword>
<gene>
    <name evidence="9" type="ORF">SAMN05421720_101221</name>
</gene>
<dbReference type="SMART" id="SM00922">
    <property type="entry name" value="MR_MLE"/>
    <property type="match status" value="1"/>
</dbReference>